<evidence type="ECO:0000256" key="10">
    <source>
        <dbReference type="RuleBase" id="RU004004"/>
    </source>
</evidence>
<evidence type="ECO:0000256" key="11">
    <source>
        <dbReference type="SAM" id="MobiDB-lite"/>
    </source>
</evidence>
<dbReference type="InterPro" id="IPR050810">
    <property type="entry name" value="Bact_Secretion_Sys_Channel"/>
</dbReference>
<evidence type="ECO:0000259" key="14">
    <source>
        <dbReference type="Pfam" id="PF21305"/>
    </source>
</evidence>
<keyword evidence="9" id="KW-0998">Cell outer membrane</keyword>
<keyword evidence="16" id="KW-1185">Reference proteome</keyword>
<feature type="region of interest" description="Disordered" evidence="11">
    <location>
        <begin position="306"/>
        <end position="326"/>
    </location>
</feature>
<evidence type="ECO:0000256" key="2">
    <source>
        <dbReference type="ARBA" id="ARBA00006980"/>
    </source>
</evidence>
<gene>
    <name evidence="15" type="ORF">SAMN02745724_03890</name>
</gene>
<evidence type="ECO:0000259" key="12">
    <source>
        <dbReference type="Pfam" id="PF00263"/>
    </source>
</evidence>
<evidence type="ECO:0000256" key="8">
    <source>
        <dbReference type="ARBA" id="ARBA00023136"/>
    </source>
</evidence>
<evidence type="ECO:0000256" key="7">
    <source>
        <dbReference type="ARBA" id="ARBA00022927"/>
    </source>
</evidence>
<keyword evidence="4" id="KW-1134">Transmembrane beta strand</keyword>
<sequence length="692" mass="75497">MNHLLRRLSKINKIKKGLAKYAVLMLAVGTTLSVAAVEYSANFKGTDIHEFINIVGKNLNKTIIIDPNVRGKVNVRSYELMDEKFYYQFFLNVLEVQGIAVIEMDNGILKVEKSSSAKKSSVPVITDDVDSFGDMMVTRVIRVKNVSVQELGPLIRQFSDQKDGGHVTNYKDANVMMLTGHAASVNRLVKIIRLVDQAGDKQVDIIRLKHAAPADVVSVIEKIYKPTSGKSNIPAFLIPKVVADDRTNSIIVSGETQARERALDLIKRLDGELESQGNTKVVYLNYAKSEELVKVLQGVSKSIADEKKQTGSKSKSRRNDNKTSIEAHAETNSLVITAQPDIMRSLDKVIAKLDIRRPQVLIEAIVLEVFEGDGVNLGLQWISEQGGMIQFNNGTVPVGKLAVAAEQGRDKEIKGSVITGNDGVPVATTTTEKGDLTALGTLLGGVNGMAMGIVKGDWGAIIQAAATDTNSNILSTPSITTMDNQEASMIVGQEIPILTGSAAGSNNSNPFSTVDRQEVGIKLKVTPQINDGSAILLTIEQEVSSISGSTSVDIITNKREFTTTVMADDGGMVILGGLIDEDVQESVSKVPVLGDIPILGHLFKSSSTKTVKRNLMVFIRANIIRDDVTMNKLSHEKYNYIRSEQVKMEDDGVDLMPNKQTPVLPEWNDDLTLPPTYQEFLHGKNKEEKKND</sequence>
<dbReference type="PROSITE" id="PS00875">
    <property type="entry name" value="T2SP_D"/>
    <property type="match status" value="1"/>
</dbReference>
<evidence type="ECO:0000256" key="1">
    <source>
        <dbReference type="ARBA" id="ARBA00004442"/>
    </source>
</evidence>
<feature type="domain" description="Type II/III secretion system secretin-like" evidence="12">
    <location>
        <begin position="465"/>
        <end position="625"/>
    </location>
</feature>
<keyword evidence="3 10" id="KW-0813">Transport</keyword>
<evidence type="ECO:0000256" key="9">
    <source>
        <dbReference type="ARBA" id="ARBA00023237"/>
    </source>
</evidence>
<feature type="domain" description="NolW-like" evidence="13">
    <location>
        <begin position="138"/>
        <end position="200"/>
    </location>
</feature>
<dbReference type="RefSeq" id="WP_091988495.1">
    <property type="nucleotide sequence ID" value="NZ_FOLO01000041.1"/>
</dbReference>
<dbReference type="Pfam" id="PF21305">
    <property type="entry name" value="type_II_gspD_N0"/>
    <property type="match status" value="1"/>
</dbReference>
<comment type="subcellular location">
    <subcellularLocation>
        <location evidence="1 10">Cell outer membrane</location>
    </subcellularLocation>
</comment>
<evidence type="ECO:0000259" key="13">
    <source>
        <dbReference type="Pfam" id="PF03958"/>
    </source>
</evidence>
<dbReference type="InterPro" id="IPR005644">
    <property type="entry name" value="NolW-like"/>
</dbReference>
<dbReference type="PRINTS" id="PR00811">
    <property type="entry name" value="BCTERIALGSPD"/>
</dbReference>
<evidence type="ECO:0000256" key="4">
    <source>
        <dbReference type="ARBA" id="ARBA00022452"/>
    </source>
</evidence>
<feature type="domain" description="NolW-like" evidence="13">
    <location>
        <begin position="279"/>
        <end position="359"/>
    </location>
</feature>
<keyword evidence="5" id="KW-0812">Transmembrane</keyword>
<evidence type="ECO:0000256" key="6">
    <source>
        <dbReference type="ARBA" id="ARBA00022729"/>
    </source>
</evidence>
<dbReference type="InterPro" id="IPR004845">
    <property type="entry name" value="T2SS_GspD_CS"/>
</dbReference>
<dbReference type="GO" id="GO:0009279">
    <property type="term" value="C:cell outer membrane"/>
    <property type="evidence" value="ECO:0007669"/>
    <property type="project" value="UniProtKB-SubCell"/>
</dbReference>
<reference evidence="15 16" key="1">
    <citation type="submission" date="2016-10" db="EMBL/GenBank/DDBJ databases">
        <authorList>
            <person name="de Groot N.N."/>
        </authorList>
    </citation>
    <scope>NUCLEOTIDE SEQUENCE [LARGE SCALE GENOMIC DNA]</scope>
    <source>
        <strain evidence="15 16">DSM 6059</strain>
    </source>
</reference>
<feature type="compositionally biased region" description="Basic and acidic residues" evidence="11">
    <location>
        <begin position="317"/>
        <end position="326"/>
    </location>
</feature>
<evidence type="ECO:0000313" key="15">
    <source>
        <dbReference type="EMBL" id="SFD21405.1"/>
    </source>
</evidence>
<dbReference type="GO" id="GO:0015628">
    <property type="term" value="P:protein secretion by the type II secretion system"/>
    <property type="evidence" value="ECO:0007669"/>
    <property type="project" value="InterPro"/>
</dbReference>
<name>A0A1I1QH77_9GAMM</name>
<dbReference type="STRING" id="1123010.SAMN02745724_03890"/>
<dbReference type="InterPro" id="IPR013356">
    <property type="entry name" value="T2SS_GspD"/>
</dbReference>
<protein>
    <submittedName>
        <fullName evidence="15">General secretion pathway protein D</fullName>
    </submittedName>
</protein>
<dbReference type="InterPro" id="IPR049371">
    <property type="entry name" value="GspD-like_N0"/>
</dbReference>
<proteinExistence type="inferred from homology"/>
<keyword evidence="8" id="KW-0472">Membrane</keyword>
<evidence type="ECO:0000256" key="3">
    <source>
        <dbReference type="ARBA" id="ARBA00022448"/>
    </source>
</evidence>
<comment type="similarity">
    <text evidence="2">Belongs to the bacterial secretin family. GSP D subfamily.</text>
</comment>
<dbReference type="PRINTS" id="PR01032">
    <property type="entry name" value="PHAGEIV"/>
</dbReference>
<dbReference type="OrthoDB" id="9775455at2"/>
<dbReference type="Pfam" id="PF00263">
    <property type="entry name" value="Secretin"/>
    <property type="match status" value="1"/>
</dbReference>
<feature type="domain" description="GspD-like N0" evidence="14">
    <location>
        <begin position="42"/>
        <end position="111"/>
    </location>
</feature>
<keyword evidence="7" id="KW-0653">Protein transport</keyword>
<dbReference type="Pfam" id="PF03958">
    <property type="entry name" value="Secretin_N"/>
    <property type="match status" value="3"/>
</dbReference>
<dbReference type="GO" id="GO:0015627">
    <property type="term" value="C:type II protein secretion system complex"/>
    <property type="evidence" value="ECO:0007669"/>
    <property type="project" value="InterPro"/>
</dbReference>
<dbReference type="InterPro" id="IPR038591">
    <property type="entry name" value="NolW-like_sf"/>
</dbReference>
<organism evidence="15 16">
    <name type="scientific">Pseudoalteromonas denitrificans DSM 6059</name>
    <dbReference type="NCBI Taxonomy" id="1123010"/>
    <lineage>
        <taxon>Bacteria</taxon>
        <taxon>Pseudomonadati</taxon>
        <taxon>Pseudomonadota</taxon>
        <taxon>Gammaproteobacteria</taxon>
        <taxon>Alteromonadales</taxon>
        <taxon>Pseudoalteromonadaceae</taxon>
        <taxon>Pseudoalteromonas</taxon>
    </lineage>
</organism>
<evidence type="ECO:0000256" key="5">
    <source>
        <dbReference type="ARBA" id="ARBA00022692"/>
    </source>
</evidence>
<dbReference type="PANTHER" id="PTHR30332">
    <property type="entry name" value="PROBABLE GENERAL SECRETION PATHWAY PROTEIN D"/>
    <property type="match status" value="1"/>
</dbReference>
<keyword evidence="6" id="KW-0732">Signal</keyword>
<dbReference type="AlphaFoldDB" id="A0A1I1QH77"/>
<dbReference type="InterPro" id="IPR001775">
    <property type="entry name" value="GspD/PilQ"/>
</dbReference>
<dbReference type="PANTHER" id="PTHR30332:SF24">
    <property type="entry name" value="SECRETIN GSPD-RELATED"/>
    <property type="match status" value="1"/>
</dbReference>
<dbReference type="InterPro" id="IPR004846">
    <property type="entry name" value="T2SS/T3SS_dom"/>
</dbReference>
<dbReference type="EMBL" id="FOLO01000041">
    <property type="protein sequence ID" value="SFD21405.1"/>
    <property type="molecule type" value="Genomic_DNA"/>
</dbReference>
<feature type="domain" description="NolW-like" evidence="13">
    <location>
        <begin position="204"/>
        <end position="270"/>
    </location>
</feature>
<dbReference type="Proteomes" id="UP000198862">
    <property type="component" value="Unassembled WGS sequence"/>
</dbReference>
<evidence type="ECO:0000313" key="16">
    <source>
        <dbReference type="Proteomes" id="UP000198862"/>
    </source>
</evidence>
<accession>A0A1I1QH77</accession>
<dbReference type="NCBIfam" id="TIGR02517">
    <property type="entry name" value="type_II_gspD"/>
    <property type="match status" value="1"/>
</dbReference>
<dbReference type="Gene3D" id="3.30.1370.120">
    <property type="match status" value="3"/>
</dbReference>